<name>A0A7W5DT00_9PORP</name>
<organism evidence="1 2">
    <name type="scientific">Microbacter margulisiae</name>
    <dbReference type="NCBI Taxonomy" id="1350067"/>
    <lineage>
        <taxon>Bacteria</taxon>
        <taxon>Pseudomonadati</taxon>
        <taxon>Bacteroidota</taxon>
        <taxon>Bacteroidia</taxon>
        <taxon>Bacteroidales</taxon>
        <taxon>Porphyromonadaceae</taxon>
        <taxon>Microbacter</taxon>
    </lineage>
</organism>
<dbReference type="AlphaFoldDB" id="A0A7W5DT00"/>
<keyword evidence="2" id="KW-1185">Reference proteome</keyword>
<reference evidence="1 2" key="1">
    <citation type="submission" date="2020-08" db="EMBL/GenBank/DDBJ databases">
        <title>Genomic Encyclopedia of Type Strains, Phase IV (KMG-IV): sequencing the most valuable type-strain genomes for metagenomic binning, comparative biology and taxonomic classification.</title>
        <authorList>
            <person name="Goeker M."/>
        </authorList>
    </citation>
    <scope>NUCLEOTIDE SEQUENCE [LARGE SCALE GENOMIC DNA]</scope>
    <source>
        <strain evidence="1 2">DSM 27471</strain>
    </source>
</reference>
<accession>A0A7W5DT00</accession>
<sequence>MVEIEGQTIDGLSVVITSLTCDLQIPATYCLPTTIYLFIASYMAVCTLARIRVVNILSLFRVG</sequence>
<dbReference type="Proteomes" id="UP000544222">
    <property type="component" value="Unassembled WGS sequence"/>
</dbReference>
<gene>
    <name evidence="1" type="ORF">FHX64_002396</name>
</gene>
<dbReference type="EMBL" id="JACHYB010000002">
    <property type="protein sequence ID" value="MBB3188198.1"/>
    <property type="molecule type" value="Genomic_DNA"/>
</dbReference>
<protein>
    <submittedName>
        <fullName evidence="1">Uncharacterized protein</fullName>
    </submittedName>
</protein>
<comment type="caution">
    <text evidence="1">The sequence shown here is derived from an EMBL/GenBank/DDBJ whole genome shotgun (WGS) entry which is preliminary data.</text>
</comment>
<evidence type="ECO:0000313" key="2">
    <source>
        <dbReference type="Proteomes" id="UP000544222"/>
    </source>
</evidence>
<proteinExistence type="predicted"/>
<evidence type="ECO:0000313" key="1">
    <source>
        <dbReference type="EMBL" id="MBB3188198.1"/>
    </source>
</evidence>